<gene>
    <name evidence="2" type="ORF">Taro_034767</name>
</gene>
<feature type="compositionally biased region" description="Basic residues" evidence="1">
    <location>
        <begin position="35"/>
        <end position="46"/>
    </location>
</feature>
<sequence length="141" mass="15140">MENYAELITMTSHLVYTNEDAPAIISEDPQAPVKRPPKIHLKRKSREKVTSKKAAQPMAEEEAEKAEEEEEVEQSRPQAVIETRPLSKEGVLSELALVVVSDQSDEGSSEERVGASTLQGPIAGRTEVVAAAGASSSVAAE</sequence>
<accession>A0A843VYM1</accession>
<proteinExistence type="predicted"/>
<organism evidence="2 3">
    <name type="scientific">Colocasia esculenta</name>
    <name type="common">Wild taro</name>
    <name type="synonym">Arum esculentum</name>
    <dbReference type="NCBI Taxonomy" id="4460"/>
    <lineage>
        <taxon>Eukaryota</taxon>
        <taxon>Viridiplantae</taxon>
        <taxon>Streptophyta</taxon>
        <taxon>Embryophyta</taxon>
        <taxon>Tracheophyta</taxon>
        <taxon>Spermatophyta</taxon>
        <taxon>Magnoliopsida</taxon>
        <taxon>Liliopsida</taxon>
        <taxon>Araceae</taxon>
        <taxon>Aroideae</taxon>
        <taxon>Colocasieae</taxon>
        <taxon>Colocasia</taxon>
    </lineage>
</organism>
<dbReference type="EMBL" id="NMUH01002773">
    <property type="protein sequence ID" value="MQM02009.1"/>
    <property type="molecule type" value="Genomic_DNA"/>
</dbReference>
<feature type="region of interest" description="Disordered" evidence="1">
    <location>
        <begin position="22"/>
        <end position="85"/>
    </location>
</feature>
<keyword evidence="3" id="KW-1185">Reference proteome</keyword>
<name>A0A843VYM1_COLES</name>
<comment type="caution">
    <text evidence="2">The sequence shown here is derived from an EMBL/GenBank/DDBJ whole genome shotgun (WGS) entry which is preliminary data.</text>
</comment>
<protein>
    <submittedName>
        <fullName evidence="2">Uncharacterized protein</fullName>
    </submittedName>
</protein>
<dbReference type="Proteomes" id="UP000652761">
    <property type="component" value="Unassembled WGS sequence"/>
</dbReference>
<evidence type="ECO:0000313" key="2">
    <source>
        <dbReference type="EMBL" id="MQM02009.1"/>
    </source>
</evidence>
<dbReference type="AlphaFoldDB" id="A0A843VYM1"/>
<evidence type="ECO:0000256" key="1">
    <source>
        <dbReference type="SAM" id="MobiDB-lite"/>
    </source>
</evidence>
<feature type="compositionally biased region" description="Acidic residues" evidence="1">
    <location>
        <begin position="59"/>
        <end position="72"/>
    </location>
</feature>
<evidence type="ECO:0000313" key="3">
    <source>
        <dbReference type="Proteomes" id="UP000652761"/>
    </source>
</evidence>
<reference evidence="2" key="1">
    <citation type="submission" date="2017-07" db="EMBL/GenBank/DDBJ databases">
        <title>Taro Niue Genome Assembly and Annotation.</title>
        <authorList>
            <person name="Atibalentja N."/>
            <person name="Keating K."/>
            <person name="Fields C.J."/>
        </authorList>
    </citation>
    <scope>NUCLEOTIDE SEQUENCE</scope>
    <source>
        <strain evidence="2">Niue_2</strain>
        <tissue evidence="2">Leaf</tissue>
    </source>
</reference>